<dbReference type="Proteomes" id="UP000326396">
    <property type="component" value="Linkage Group LG8"/>
</dbReference>
<protein>
    <recommendedName>
        <fullName evidence="3">DUF674 domain-containing protein</fullName>
    </recommendedName>
</protein>
<accession>A0A5N6LU62</accession>
<evidence type="ECO:0000313" key="2">
    <source>
        <dbReference type="Proteomes" id="UP000326396"/>
    </source>
</evidence>
<dbReference type="Pfam" id="PF05056">
    <property type="entry name" value="DUF674"/>
    <property type="match status" value="1"/>
</dbReference>
<dbReference type="PANTHER" id="PTHR33103">
    <property type="entry name" value="OS01G0153900 PROTEIN"/>
    <property type="match status" value="1"/>
</dbReference>
<dbReference type="AlphaFoldDB" id="A0A5N6LU62"/>
<name>A0A5N6LU62_9ASTR</name>
<sequence>MASPKMSLKLLVDKKGQRVLFAEAPKEFVDFLFHIFSVPLGTLVEFLGSKQMVGCLGKLKDSIQNFHATYLQPGIKTDDIFYPKTPFNGDIFLLTHDASSSEDQSGSGKTVYMCPNALGDRYNSRVRRRGCSNATLHENSICPKCECYMSVVMELVTPYNEEVAEKQEDDKKKKGGYVKEVVTYMVMDDLVVKPMSTISSITLINKFSVKDLSQLEEKVVSFGKDETETAGDATETVGGRYGRRPASGFLDCRKTAGVIVVSRRKGDQKKRRPSTATLVELSSFFCGFEGLT</sequence>
<gene>
    <name evidence="1" type="ORF">E3N88_38397</name>
</gene>
<dbReference type="PANTHER" id="PTHR33103:SF110">
    <property type="entry name" value="DUF674 FAMILY PROTEIN"/>
    <property type="match status" value="1"/>
</dbReference>
<comment type="caution">
    <text evidence="1">The sequence shown here is derived from an EMBL/GenBank/DDBJ whole genome shotgun (WGS) entry which is preliminary data.</text>
</comment>
<reference evidence="1 2" key="1">
    <citation type="submission" date="2019-05" db="EMBL/GenBank/DDBJ databases">
        <title>Mikania micrantha, genome provides insights into the molecular mechanism of rapid growth.</title>
        <authorList>
            <person name="Liu B."/>
        </authorList>
    </citation>
    <scope>NUCLEOTIDE SEQUENCE [LARGE SCALE GENOMIC DNA]</scope>
    <source>
        <strain evidence="1">NLD-2019</strain>
        <tissue evidence="1">Leaf</tissue>
    </source>
</reference>
<proteinExistence type="predicted"/>
<dbReference type="OrthoDB" id="2014278at2759"/>
<organism evidence="1 2">
    <name type="scientific">Mikania micrantha</name>
    <name type="common">bitter vine</name>
    <dbReference type="NCBI Taxonomy" id="192012"/>
    <lineage>
        <taxon>Eukaryota</taxon>
        <taxon>Viridiplantae</taxon>
        <taxon>Streptophyta</taxon>
        <taxon>Embryophyta</taxon>
        <taxon>Tracheophyta</taxon>
        <taxon>Spermatophyta</taxon>
        <taxon>Magnoliopsida</taxon>
        <taxon>eudicotyledons</taxon>
        <taxon>Gunneridae</taxon>
        <taxon>Pentapetalae</taxon>
        <taxon>asterids</taxon>
        <taxon>campanulids</taxon>
        <taxon>Asterales</taxon>
        <taxon>Asteraceae</taxon>
        <taxon>Asteroideae</taxon>
        <taxon>Heliantheae alliance</taxon>
        <taxon>Eupatorieae</taxon>
        <taxon>Mikania</taxon>
    </lineage>
</organism>
<dbReference type="EMBL" id="SZYD01000018">
    <property type="protein sequence ID" value="KAD2805020.1"/>
    <property type="molecule type" value="Genomic_DNA"/>
</dbReference>
<evidence type="ECO:0008006" key="3">
    <source>
        <dbReference type="Google" id="ProtNLM"/>
    </source>
</evidence>
<evidence type="ECO:0000313" key="1">
    <source>
        <dbReference type="EMBL" id="KAD2805020.1"/>
    </source>
</evidence>
<keyword evidence="2" id="KW-1185">Reference proteome</keyword>
<dbReference type="InterPro" id="IPR007750">
    <property type="entry name" value="DUF674"/>
</dbReference>